<sequence length="358" mass="39921" precursor="true">MRKRHLLGIALLMISAAVCTFGCSSSGEIKESQTSAVSKKEGQSVTSKAPVAEESEEHTAKQKTELKSAEKPEFAASEVRRAAISVGGKDVFEIIYAPREYKSNFAYWDIITPYKSLVMVDTEEMFNLYNTLAAWKFSNTAQLKEGEDTGLSDPAASIAIDYCDLKSESDTANANPDTTCLIKFGKKDEQGNYYAQIEGFDTVYKISSSAVDPVLMVNPYDYILKICCLVDYTTVDKVEINAGESSHVIDVNAAQKKYAFDKKEVDEKTFSTLYQALMGVIVKGEPEDKKTDKVKEEKPVLQIDFQRNMENAPDITVAFKPYDDEYCLASINENEFFLVSKEDVELLAQQVKEAFHNA</sequence>
<dbReference type="InterPro" id="IPR025641">
    <property type="entry name" value="DUF4340"/>
</dbReference>
<evidence type="ECO:0000256" key="1">
    <source>
        <dbReference type="SAM" id="MobiDB-lite"/>
    </source>
</evidence>
<gene>
    <name evidence="4" type="ORF">DSM106044_04143</name>
</gene>
<feature type="compositionally biased region" description="Basic and acidic residues" evidence="1">
    <location>
        <begin position="57"/>
        <end position="69"/>
    </location>
</feature>
<dbReference type="AlphaFoldDB" id="A0A4U8Q3P6"/>
<evidence type="ECO:0000313" key="5">
    <source>
        <dbReference type="Proteomes" id="UP000306509"/>
    </source>
</evidence>
<feature type="domain" description="DUF4340" evidence="3">
    <location>
        <begin position="120"/>
        <end position="280"/>
    </location>
</feature>
<dbReference type="STRING" id="180332.GCA_000797495_05769"/>
<dbReference type="RefSeq" id="WP_138003561.1">
    <property type="nucleotide sequence ID" value="NZ_QGQD01000078.1"/>
</dbReference>
<feature type="compositionally biased region" description="Polar residues" evidence="1">
    <location>
        <begin position="32"/>
        <end position="47"/>
    </location>
</feature>
<keyword evidence="5" id="KW-1185">Reference proteome</keyword>
<evidence type="ECO:0000259" key="3">
    <source>
        <dbReference type="Pfam" id="PF14238"/>
    </source>
</evidence>
<evidence type="ECO:0000256" key="2">
    <source>
        <dbReference type="SAM" id="SignalP"/>
    </source>
</evidence>
<proteinExistence type="predicted"/>
<dbReference type="Pfam" id="PF14238">
    <property type="entry name" value="DUF4340"/>
    <property type="match status" value="1"/>
</dbReference>
<reference evidence="4 5" key="1">
    <citation type="journal article" date="2019" name="Anaerobe">
        <title>Detection of Robinsoniella peoriensis in multiple bone samples of a trauma patient.</title>
        <authorList>
            <person name="Schrottner P."/>
            <person name="Hartwich K."/>
            <person name="Bunk B."/>
            <person name="Schober I."/>
            <person name="Helbig S."/>
            <person name="Rudolph W.W."/>
            <person name="Gunzer F."/>
        </authorList>
    </citation>
    <scope>NUCLEOTIDE SEQUENCE [LARGE SCALE GENOMIC DNA]</scope>
    <source>
        <strain evidence="4 5">DSM 106044</strain>
    </source>
</reference>
<organism evidence="4 5">
    <name type="scientific">Robinsoniella peoriensis</name>
    <dbReference type="NCBI Taxonomy" id="180332"/>
    <lineage>
        <taxon>Bacteria</taxon>
        <taxon>Bacillati</taxon>
        <taxon>Bacillota</taxon>
        <taxon>Clostridia</taxon>
        <taxon>Lachnospirales</taxon>
        <taxon>Lachnospiraceae</taxon>
        <taxon>Robinsoniella</taxon>
    </lineage>
</organism>
<dbReference type="EMBL" id="QGQD01000078">
    <property type="protein sequence ID" value="TLC98998.1"/>
    <property type="molecule type" value="Genomic_DNA"/>
</dbReference>
<accession>A0A4U8Q3P6</accession>
<feature type="region of interest" description="Disordered" evidence="1">
    <location>
        <begin position="32"/>
        <end position="69"/>
    </location>
</feature>
<name>A0A4U8Q3P6_9FIRM</name>
<dbReference type="Proteomes" id="UP000306509">
    <property type="component" value="Unassembled WGS sequence"/>
</dbReference>
<evidence type="ECO:0000313" key="4">
    <source>
        <dbReference type="EMBL" id="TLC98998.1"/>
    </source>
</evidence>
<feature type="chain" id="PRO_5039430932" description="DUF4340 domain-containing protein" evidence="2">
    <location>
        <begin position="21"/>
        <end position="358"/>
    </location>
</feature>
<keyword evidence="2" id="KW-0732">Signal</keyword>
<feature type="signal peptide" evidence="2">
    <location>
        <begin position="1"/>
        <end position="20"/>
    </location>
</feature>
<protein>
    <recommendedName>
        <fullName evidence="3">DUF4340 domain-containing protein</fullName>
    </recommendedName>
</protein>
<comment type="caution">
    <text evidence="4">The sequence shown here is derived from an EMBL/GenBank/DDBJ whole genome shotgun (WGS) entry which is preliminary data.</text>
</comment>